<organism evidence="1 2">
    <name type="scientific">Potamilus streckersoni</name>
    <dbReference type="NCBI Taxonomy" id="2493646"/>
    <lineage>
        <taxon>Eukaryota</taxon>
        <taxon>Metazoa</taxon>
        <taxon>Spiralia</taxon>
        <taxon>Lophotrochozoa</taxon>
        <taxon>Mollusca</taxon>
        <taxon>Bivalvia</taxon>
        <taxon>Autobranchia</taxon>
        <taxon>Heteroconchia</taxon>
        <taxon>Palaeoheterodonta</taxon>
        <taxon>Unionida</taxon>
        <taxon>Unionoidea</taxon>
        <taxon>Unionidae</taxon>
        <taxon>Ambleminae</taxon>
        <taxon>Lampsilini</taxon>
        <taxon>Potamilus</taxon>
    </lineage>
</organism>
<accession>A0AAE0S1M1</accession>
<evidence type="ECO:0000313" key="1">
    <source>
        <dbReference type="EMBL" id="KAK3583550.1"/>
    </source>
</evidence>
<dbReference type="EMBL" id="JAEAOA010001560">
    <property type="protein sequence ID" value="KAK3583550.1"/>
    <property type="molecule type" value="Genomic_DNA"/>
</dbReference>
<comment type="caution">
    <text evidence="1">The sequence shown here is derived from an EMBL/GenBank/DDBJ whole genome shotgun (WGS) entry which is preliminary data.</text>
</comment>
<dbReference type="AlphaFoldDB" id="A0AAE0S1M1"/>
<proteinExistence type="predicted"/>
<reference evidence="1" key="3">
    <citation type="submission" date="2023-05" db="EMBL/GenBank/DDBJ databases">
        <authorList>
            <person name="Smith C.H."/>
        </authorList>
    </citation>
    <scope>NUCLEOTIDE SEQUENCE</scope>
    <source>
        <strain evidence="1">CHS0354</strain>
        <tissue evidence="1">Mantle</tissue>
    </source>
</reference>
<protein>
    <submittedName>
        <fullName evidence="1">Uncharacterized protein</fullName>
    </submittedName>
</protein>
<name>A0AAE0S1M1_9BIVA</name>
<gene>
    <name evidence="1" type="ORF">CHS0354_026136</name>
</gene>
<evidence type="ECO:0000313" key="2">
    <source>
        <dbReference type="Proteomes" id="UP001195483"/>
    </source>
</evidence>
<sequence length="133" mass="15252">MASLGTHGVIQPTGTKPIAYFQTKLGNDTPLRNQLVPTEVPEALLLRKNKHFLLQNLMVEEGSSPDNKGWNLSPEGKFLEEEGIIDLSGIKKTNLYTSYYREKILERTLPKFRRNLTRGCNSTKRRKEEHLKQ</sequence>
<keyword evidence="2" id="KW-1185">Reference proteome</keyword>
<dbReference type="Proteomes" id="UP001195483">
    <property type="component" value="Unassembled WGS sequence"/>
</dbReference>
<reference evidence="1" key="1">
    <citation type="journal article" date="2021" name="Genome Biol. Evol.">
        <title>A High-Quality Reference Genome for a Parasitic Bivalve with Doubly Uniparental Inheritance (Bivalvia: Unionida).</title>
        <authorList>
            <person name="Smith C.H."/>
        </authorList>
    </citation>
    <scope>NUCLEOTIDE SEQUENCE</scope>
    <source>
        <strain evidence="1">CHS0354</strain>
    </source>
</reference>
<reference evidence="1" key="2">
    <citation type="journal article" date="2021" name="Genome Biol. Evol.">
        <title>Developing a high-quality reference genome for a parasitic bivalve with doubly uniparental inheritance (Bivalvia: Unionida).</title>
        <authorList>
            <person name="Smith C.H."/>
        </authorList>
    </citation>
    <scope>NUCLEOTIDE SEQUENCE</scope>
    <source>
        <strain evidence="1">CHS0354</strain>
        <tissue evidence="1">Mantle</tissue>
    </source>
</reference>